<dbReference type="PANTHER" id="PTHR21261:SF15">
    <property type="entry name" value="BEATEN PATH IIIA, ISOFORM D-RELATED"/>
    <property type="match status" value="1"/>
</dbReference>
<dbReference type="InterPro" id="IPR013162">
    <property type="entry name" value="CD80_C2-set"/>
</dbReference>
<evidence type="ECO:0000259" key="5">
    <source>
        <dbReference type="PROSITE" id="PS50835"/>
    </source>
</evidence>
<evidence type="ECO:0000256" key="4">
    <source>
        <dbReference type="SAM" id="MobiDB-lite"/>
    </source>
</evidence>
<name>A0A4Y2BTA7_ARAVE</name>
<dbReference type="EMBL" id="BGPR01000104">
    <property type="protein sequence ID" value="GBL94675.1"/>
    <property type="molecule type" value="Genomic_DNA"/>
</dbReference>
<evidence type="ECO:0000313" key="6">
    <source>
        <dbReference type="EMBL" id="GBL94675.1"/>
    </source>
</evidence>
<reference evidence="6 7" key="1">
    <citation type="journal article" date="2019" name="Sci. Rep.">
        <title>Orb-weaving spider Araneus ventricosus genome elucidates the spidroin gene catalogue.</title>
        <authorList>
            <person name="Kono N."/>
            <person name="Nakamura H."/>
            <person name="Ohtoshi R."/>
            <person name="Moran D.A.P."/>
            <person name="Shinohara A."/>
            <person name="Yoshida Y."/>
            <person name="Fujiwara M."/>
            <person name="Mori M."/>
            <person name="Tomita M."/>
            <person name="Arakawa K."/>
        </authorList>
    </citation>
    <scope>NUCLEOTIDE SEQUENCE [LARGE SCALE GENOMIC DNA]</scope>
</reference>
<evidence type="ECO:0000256" key="2">
    <source>
        <dbReference type="ARBA" id="ARBA00023136"/>
    </source>
</evidence>
<dbReference type="Pfam" id="PF08205">
    <property type="entry name" value="C2-set_2"/>
    <property type="match status" value="1"/>
</dbReference>
<keyword evidence="7" id="KW-1185">Reference proteome</keyword>
<keyword evidence="3" id="KW-1015">Disulfide bond</keyword>
<dbReference type="FunFam" id="2.60.40.10:FF:000437">
    <property type="entry name" value="Beat-IIIc, isoform A"/>
    <property type="match status" value="1"/>
</dbReference>
<evidence type="ECO:0000256" key="1">
    <source>
        <dbReference type="ARBA" id="ARBA00004167"/>
    </source>
</evidence>
<sequence length="299" mass="32963">MILSIGVAWSKSVRVTELKVPSTAIFGESVTLICSYDLGNEELYVVKWYKDDLEFYRYEPKDDNQSVYFPQPGIDIDLSKSGSNVVYLKNVALDSAGTYKCQVSTDAPTYSCVQAVKEMNVVILPMEGPSITGGEGSYDFGDNVTLNCTSAKSKPAAKLIWLVNGKLVEDNDTIDHGVTLVESNLEVTSKTLQLPVTETLLSKGKVAIKCEASFYGRVAMISRDITIIELDGASSCCFSNSLLLIIILIILWPGFRVISEDSEEEEINEEEDTISEENPTSEEDPTSKEDISEEEKSQE</sequence>
<dbReference type="OrthoDB" id="10015491at2759"/>
<dbReference type="Proteomes" id="UP000499080">
    <property type="component" value="Unassembled WGS sequence"/>
</dbReference>
<organism evidence="6 7">
    <name type="scientific">Araneus ventricosus</name>
    <name type="common">Orbweaver spider</name>
    <name type="synonym">Epeira ventricosa</name>
    <dbReference type="NCBI Taxonomy" id="182803"/>
    <lineage>
        <taxon>Eukaryota</taxon>
        <taxon>Metazoa</taxon>
        <taxon>Ecdysozoa</taxon>
        <taxon>Arthropoda</taxon>
        <taxon>Chelicerata</taxon>
        <taxon>Arachnida</taxon>
        <taxon>Araneae</taxon>
        <taxon>Araneomorphae</taxon>
        <taxon>Entelegynae</taxon>
        <taxon>Araneoidea</taxon>
        <taxon>Araneidae</taxon>
        <taxon>Araneus</taxon>
    </lineage>
</organism>
<dbReference type="InterPro" id="IPR036179">
    <property type="entry name" value="Ig-like_dom_sf"/>
</dbReference>
<keyword evidence="2" id="KW-0472">Membrane</keyword>
<dbReference type="GO" id="GO:0016020">
    <property type="term" value="C:membrane"/>
    <property type="evidence" value="ECO:0007669"/>
    <property type="project" value="UniProtKB-SubCell"/>
</dbReference>
<dbReference type="SUPFAM" id="SSF48726">
    <property type="entry name" value="Immunoglobulin"/>
    <property type="match status" value="2"/>
</dbReference>
<protein>
    <recommendedName>
        <fullName evidence="5">Ig-like domain-containing protein</fullName>
    </recommendedName>
</protein>
<comment type="subcellular location">
    <subcellularLocation>
        <location evidence="1">Membrane</location>
        <topology evidence="1">Single-pass membrane protein</topology>
    </subcellularLocation>
</comment>
<feature type="region of interest" description="Disordered" evidence="4">
    <location>
        <begin position="261"/>
        <end position="299"/>
    </location>
</feature>
<dbReference type="InterPro" id="IPR013783">
    <property type="entry name" value="Ig-like_fold"/>
</dbReference>
<dbReference type="InterPro" id="IPR003599">
    <property type="entry name" value="Ig_sub"/>
</dbReference>
<dbReference type="PANTHER" id="PTHR21261">
    <property type="entry name" value="BEAT PROTEIN"/>
    <property type="match status" value="1"/>
</dbReference>
<feature type="compositionally biased region" description="Basic and acidic residues" evidence="4">
    <location>
        <begin position="285"/>
        <end position="299"/>
    </location>
</feature>
<dbReference type="PROSITE" id="PS50835">
    <property type="entry name" value="IG_LIKE"/>
    <property type="match status" value="2"/>
</dbReference>
<evidence type="ECO:0000256" key="3">
    <source>
        <dbReference type="ARBA" id="ARBA00023157"/>
    </source>
</evidence>
<evidence type="ECO:0000313" key="7">
    <source>
        <dbReference type="Proteomes" id="UP000499080"/>
    </source>
</evidence>
<dbReference type="InterPro" id="IPR007110">
    <property type="entry name" value="Ig-like_dom"/>
</dbReference>
<accession>A0A4Y2BTA7</accession>
<feature type="domain" description="Ig-like" evidence="5">
    <location>
        <begin position="129"/>
        <end position="226"/>
    </location>
</feature>
<feature type="domain" description="Ig-like" evidence="5">
    <location>
        <begin position="27"/>
        <end position="111"/>
    </location>
</feature>
<dbReference type="Pfam" id="PF13895">
    <property type="entry name" value="Ig_2"/>
    <property type="match status" value="1"/>
</dbReference>
<gene>
    <name evidence="6" type="ORF">AVEN_83989_1</name>
</gene>
<comment type="caution">
    <text evidence="6">The sequence shown here is derived from an EMBL/GenBank/DDBJ whole genome shotgun (WGS) entry which is preliminary data.</text>
</comment>
<dbReference type="Gene3D" id="2.60.40.10">
    <property type="entry name" value="Immunoglobulins"/>
    <property type="match status" value="2"/>
</dbReference>
<dbReference type="AlphaFoldDB" id="A0A4Y2BTA7"/>
<feature type="compositionally biased region" description="Acidic residues" evidence="4">
    <location>
        <begin position="261"/>
        <end position="284"/>
    </location>
</feature>
<proteinExistence type="predicted"/>
<dbReference type="SMART" id="SM00409">
    <property type="entry name" value="IG"/>
    <property type="match status" value="1"/>
</dbReference>